<dbReference type="InterPro" id="IPR036188">
    <property type="entry name" value="FAD/NAD-bd_sf"/>
</dbReference>
<proteinExistence type="predicted"/>
<dbReference type="OrthoDB" id="7777654at2759"/>
<feature type="domain" description="Amine oxidase" evidence="1">
    <location>
        <begin position="10"/>
        <end position="165"/>
    </location>
</feature>
<sequence length="227" mass="26132">MHVGIVGAGISGLYTALLLRREGHEVTIFEAADRVGGRIYTYRFTPQSKNENIYFEAGAMRIPRSSLHSLVFDLIRYLNTHAASEDKIELIPYVLDHENNKSFFQDEKGSLQDTHWAKAAALPAIYHGKSPQGLLGSVVLPWLEILRRDFDAGFEKLLKYDEFSFRLYLRLVVGWPHEVIEFVELFCSQTNQYDLSFTEIILQNLDFDTKDVSWLVFPCRSVLKPRN</sequence>
<dbReference type="EMBL" id="QVQW01000018">
    <property type="protein sequence ID" value="RKU45760.1"/>
    <property type="molecule type" value="Genomic_DNA"/>
</dbReference>
<evidence type="ECO:0000313" key="3">
    <source>
        <dbReference type="Proteomes" id="UP000275385"/>
    </source>
</evidence>
<dbReference type="PRINTS" id="PR00419">
    <property type="entry name" value="ADXRDTASE"/>
</dbReference>
<dbReference type="AlphaFoldDB" id="A0A420YDG8"/>
<reference evidence="2 3" key="1">
    <citation type="submission" date="2018-08" db="EMBL/GenBank/DDBJ databases">
        <title>Draft genome of the lignicolous fungus Coniochaeta pulveracea.</title>
        <authorList>
            <person name="Borstlap C.J."/>
            <person name="De Witt R.N."/>
            <person name="Botha A."/>
            <person name="Volschenk H."/>
        </authorList>
    </citation>
    <scope>NUCLEOTIDE SEQUENCE [LARGE SCALE GENOMIC DNA]</scope>
    <source>
        <strain evidence="2 3">CAB683</strain>
    </source>
</reference>
<dbReference type="PANTHER" id="PTHR10742">
    <property type="entry name" value="FLAVIN MONOAMINE OXIDASE"/>
    <property type="match status" value="1"/>
</dbReference>
<protein>
    <recommendedName>
        <fullName evidence="1">Amine oxidase domain-containing protein</fullName>
    </recommendedName>
</protein>
<accession>A0A420YDG8</accession>
<dbReference type="GO" id="GO:0001716">
    <property type="term" value="F:L-amino-acid oxidase activity"/>
    <property type="evidence" value="ECO:0007669"/>
    <property type="project" value="TreeGrafter"/>
</dbReference>
<keyword evidence="3" id="KW-1185">Reference proteome</keyword>
<dbReference type="Pfam" id="PF01593">
    <property type="entry name" value="Amino_oxidase"/>
    <property type="match status" value="1"/>
</dbReference>
<dbReference type="Gene3D" id="3.50.50.60">
    <property type="entry name" value="FAD/NAD(P)-binding domain"/>
    <property type="match status" value="1"/>
</dbReference>
<dbReference type="GO" id="GO:0009063">
    <property type="term" value="P:amino acid catabolic process"/>
    <property type="evidence" value="ECO:0007669"/>
    <property type="project" value="TreeGrafter"/>
</dbReference>
<evidence type="ECO:0000259" key="1">
    <source>
        <dbReference type="Pfam" id="PF01593"/>
    </source>
</evidence>
<gene>
    <name evidence="2" type="ORF">DL546_000016</name>
</gene>
<dbReference type="Gene3D" id="1.10.405.10">
    <property type="entry name" value="Guanine Nucleotide Dissociation Inhibitor, domain 1"/>
    <property type="match status" value="1"/>
</dbReference>
<dbReference type="STRING" id="177199.A0A420YDG8"/>
<dbReference type="PANTHER" id="PTHR10742:SF342">
    <property type="entry name" value="AMINE OXIDASE"/>
    <property type="match status" value="1"/>
</dbReference>
<dbReference type="InterPro" id="IPR002937">
    <property type="entry name" value="Amino_oxidase"/>
</dbReference>
<comment type="caution">
    <text evidence="2">The sequence shown here is derived from an EMBL/GenBank/DDBJ whole genome shotgun (WGS) entry which is preliminary data.</text>
</comment>
<dbReference type="SUPFAM" id="SSF51905">
    <property type="entry name" value="FAD/NAD(P)-binding domain"/>
    <property type="match status" value="1"/>
</dbReference>
<organism evidence="2 3">
    <name type="scientific">Coniochaeta pulveracea</name>
    <dbReference type="NCBI Taxonomy" id="177199"/>
    <lineage>
        <taxon>Eukaryota</taxon>
        <taxon>Fungi</taxon>
        <taxon>Dikarya</taxon>
        <taxon>Ascomycota</taxon>
        <taxon>Pezizomycotina</taxon>
        <taxon>Sordariomycetes</taxon>
        <taxon>Sordariomycetidae</taxon>
        <taxon>Coniochaetales</taxon>
        <taxon>Coniochaetaceae</taxon>
        <taxon>Coniochaeta</taxon>
    </lineage>
</organism>
<dbReference type="InterPro" id="IPR050281">
    <property type="entry name" value="Flavin_monoamine_oxidase"/>
</dbReference>
<name>A0A420YDG8_9PEZI</name>
<dbReference type="Proteomes" id="UP000275385">
    <property type="component" value="Unassembled WGS sequence"/>
</dbReference>
<evidence type="ECO:0000313" key="2">
    <source>
        <dbReference type="EMBL" id="RKU45760.1"/>
    </source>
</evidence>